<comment type="caution">
    <text evidence="1">The sequence shown here is derived from an EMBL/GenBank/DDBJ whole genome shotgun (WGS) entry which is preliminary data.</text>
</comment>
<sequence length="53" mass="6034">MATGFLCPSGSPPRPESAGRWVRHRRICAVPCSPVWGSRARRRPFLQHDSYCH</sequence>
<evidence type="ECO:0000313" key="2">
    <source>
        <dbReference type="Proteomes" id="UP000324222"/>
    </source>
</evidence>
<reference evidence="1 2" key="1">
    <citation type="submission" date="2019-05" db="EMBL/GenBank/DDBJ databases">
        <title>Another draft genome of Portunus trituberculatus and its Hox gene families provides insights of decapod evolution.</title>
        <authorList>
            <person name="Jeong J.-H."/>
            <person name="Song I."/>
            <person name="Kim S."/>
            <person name="Choi T."/>
            <person name="Kim D."/>
            <person name="Ryu S."/>
            <person name="Kim W."/>
        </authorList>
    </citation>
    <scope>NUCLEOTIDE SEQUENCE [LARGE SCALE GENOMIC DNA]</scope>
    <source>
        <tissue evidence="1">Muscle</tissue>
    </source>
</reference>
<proteinExistence type="predicted"/>
<dbReference type="AlphaFoldDB" id="A0A5B7J7E8"/>
<keyword evidence="2" id="KW-1185">Reference proteome</keyword>
<evidence type="ECO:0000313" key="1">
    <source>
        <dbReference type="EMBL" id="MPC93771.1"/>
    </source>
</evidence>
<dbReference type="EMBL" id="VSRR010096035">
    <property type="protein sequence ID" value="MPC93771.1"/>
    <property type="molecule type" value="Genomic_DNA"/>
</dbReference>
<accession>A0A5B7J7E8</accession>
<protein>
    <submittedName>
        <fullName evidence="1">Uncharacterized protein</fullName>
    </submittedName>
</protein>
<name>A0A5B7J7E8_PORTR</name>
<organism evidence="1 2">
    <name type="scientific">Portunus trituberculatus</name>
    <name type="common">Swimming crab</name>
    <name type="synonym">Neptunus trituberculatus</name>
    <dbReference type="NCBI Taxonomy" id="210409"/>
    <lineage>
        <taxon>Eukaryota</taxon>
        <taxon>Metazoa</taxon>
        <taxon>Ecdysozoa</taxon>
        <taxon>Arthropoda</taxon>
        <taxon>Crustacea</taxon>
        <taxon>Multicrustacea</taxon>
        <taxon>Malacostraca</taxon>
        <taxon>Eumalacostraca</taxon>
        <taxon>Eucarida</taxon>
        <taxon>Decapoda</taxon>
        <taxon>Pleocyemata</taxon>
        <taxon>Brachyura</taxon>
        <taxon>Eubrachyura</taxon>
        <taxon>Portunoidea</taxon>
        <taxon>Portunidae</taxon>
        <taxon>Portuninae</taxon>
        <taxon>Portunus</taxon>
    </lineage>
</organism>
<dbReference type="Proteomes" id="UP000324222">
    <property type="component" value="Unassembled WGS sequence"/>
</dbReference>
<gene>
    <name evidence="1" type="ORF">E2C01_088912</name>
</gene>